<comment type="cofactor">
    <cofactor evidence="1">
        <name>FAD</name>
        <dbReference type="ChEBI" id="CHEBI:57692"/>
    </cofactor>
</comment>
<proteinExistence type="predicted"/>
<protein>
    <recommendedName>
        <fullName evidence="7">MnmG N-terminal domain-containing protein</fullName>
    </recommendedName>
</protein>
<keyword evidence="5" id="KW-0520">NAD</keyword>
<dbReference type="Pfam" id="PF01134">
    <property type="entry name" value="GIDA"/>
    <property type="match status" value="1"/>
</dbReference>
<keyword evidence="4" id="KW-0274">FAD</keyword>
<name>A0A538U107_UNCEI</name>
<evidence type="ECO:0000256" key="4">
    <source>
        <dbReference type="ARBA" id="ARBA00022827"/>
    </source>
</evidence>
<evidence type="ECO:0000256" key="1">
    <source>
        <dbReference type="ARBA" id="ARBA00001974"/>
    </source>
</evidence>
<evidence type="ECO:0000259" key="7">
    <source>
        <dbReference type="Pfam" id="PF01134"/>
    </source>
</evidence>
<comment type="caution">
    <text evidence="8">The sequence shown here is derived from an EMBL/GenBank/DDBJ whole genome shotgun (WGS) entry which is preliminary data.</text>
</comment>
<accession>A0A538U107</accession>
<dbReference type="SUPFAM" id="SSF51905">
    <property type="entry name" value="FAD/NAD(P)-binding domain"/>
    <property type="match status" value="1"/>
</dbReference>
<dbReference type="PANTHER" id="PTHR11806">
    <property type="entry name" value="GLUCOSE INHIBITED DIVISION PROTEIN A"/>
    <property type="match status" value="1"/>
</dbReference>
<keyword evidence="2" id="KW-0285">Flavoprotein</keyword>
<dbReference type="GO" id="GO:0005829">
    <property type="term" value="C:cytosol"/>
    <property type="evidence" value="ECO:0007669"/>
    <property type="project" value="TreeGrafter"/>
</dbReference>
<comment type="subunit">
    <text evidence="6">Homodimer. Heterotetramer of two MnmE and two MnmG subunits.</text>
</comment>
<organism evidence="8 9">
    <name type="scientific">Eiseniibacteriota bacterium</name>
    <dbReference type="NCBI Taxonomy" id="2212470"/>
    <lineage>
        <taxon>Bacteria</taxon>
        <taxon>Candidatus Eiseniibacteriota</taxon>
    </lineage>
</organism>
<dbReference type="PANTHER" id="PTHR11806:SF0">
    <property type="entry name" value="PROTEIN MTO1 HOMOLOG, MITOCHONDRIAL"/>
    <property type="match status" value="1"/>
</dbReference>
<dbReference type="EMBL" id="VBPA01000293">
    <property type="protein sequence ID" value="TMQ69481.1"/>
    <property type="molecule type" value="Genomic_DNA"/>
</dbReference>
<sequence length="190" mass="19435">MSVTAAGGFDHGAPVESGALRATIARRAAGSGLDPAPAPAPSPGAIEGDFDVVVVGAGHAGCEAAAACAKLGLHAALLTVNLDDTAKMSCNPAVGGIAKGHMVREIDALGGIMGIVTDRAGIQFKMLNRGRGPAVWSPRAQCDKPLYSREMTRCLAALQGLVRIAGVANHVRLDRGRVHGIELADGRFLR</sequence>
<feature type="domain" description="MnmG N-terminal" evidence="7">
    <location>
        <begin position="51"/>
        <end position="189"/>
    </location>
</feature>
<evidence type="ECO:0000256" key="5">
    <source>
        <dbReference type="ARBA" id="ARBA00023027"/>
    </source>
</evidence>
<dbReference type="GO" id="GO:0002098">
    <property type="term" value="P:tRNA wobble uridine modification"/>
    <property type="evidence" value="ECO:0007669"/>
    <property type="project" value="TreeGrafter"/>
</dbReference>
<dbReference type="GO" id="GO:0050660">
    <property type="term" value="F:flavin adenine dinucleotide binding"/>
    <property type="evidence" value="ECO:0007669"/>
    <property type="project" value="InterPro"/>
</dbReference>
<evidence type="ECO:0000313" key="8">
    <source>
        <dbReference type="EMBL" id="TMQ69481.1"/>
    </source>
</evidence>
<gene>
    <name evidence="8" type="ORF">E6K80_11555</name>
</gene>
<keyword evidence="3" id="KW-0819">tRNA processing</keyword>
<dbReference type="InterPro" id="IPR036188">
    <property type="entry name" value="FAD/NAD-bd_sf"/>
</dbReference>
<dbReference type="AlphaFoldDB" id="A0A538U107"/>
<dbReference type="GO" id="GO:0030488">
    <property type="term" value="P:tRNA methylation"/>
    <property type="evidence" value="ECO:0007669"/>
    <property type="project" value="TreeGrafter"/>
</dbReference>
<dbReference type="InterPro" id="IPR040131">
    <property type="entry name" value="MnmG_N"/>
</dbReference>
<feature type="non-terminal residue" evidence="8">
    <location>
        <position position="190"/>
    </location>
</feature>
<dbReference type="InterPro" id="IPR002218">
    <property type="entry name" value="MnmG-rel"/>
</dbReference>
<evidence type="ECO:0000256" key="3">
    <source>
        <dbReference type="ARBA" id="ARBA00022694"/>
    </source>
</evidence>
<dbReference type="Proteomes" id="UP000319836">
    <property type="component" value="Unassembled WGS sequence"/>
</dbReference>
<evidence type="ECO:0000256" key="2">
    <source>
        <dbReference type="ARBA" id="ARBA00022630"/>
    </source>
</evidence>
<evidence type="ECO:0000256" key="6">
    <source>
        <dbReference type="ARBA" id="ARBA00025948"/>
    </source>
</evidence>
<evidence type="ECO:0000313" key="9">
    <source>
        <dbReference type="Proteomes" id="UP000319836"/>
    </source>
</evidence>
<dbReference type="Gene3D" id="3.50.50.60">
    <property type="entry name" value="FAD/NAD(P)-binding domain"/>
    <property type="match status" value="1"/>
</dbReference>
<reference evidence="8 9" key="1">
    <citation type="journal article" date="2019" name="Nat. Microbiol.">
        <title>Mediterranean grassland soil C-N compound turnover is dependent on rainfall and depth, and is mediated by genomically divergent microorganisms.</title>
        <authorList>
            <person name="Diamond S."/>
            <person name="Andeer P.F."/>
            <person name="Li Z."/>
            <person name="Crits-Christoph A."/>
            <person name="Burstein D."/>
            <person name="Anantharaman K."/>
            <person name="Lane K.R."/>
            <person name="Thomas B.C."/>
            <person name="Pan C."/>
            <person name="Northen T.R."/>
            <person name="Banfield J.F."/>
        </authorList>
    </citation>
    <scope>NUCLEOTIDE SEQUENCE [LARGE SCALE GENOMIC DNA]</scope>
    <source>
        <strain evidence="8">WS_10</strain>
    </source>
</reference>